<reference evidence="1 2" key="1">
    <citation type="submission" date="2015-09" db="EMBL/GenBank/DDBJ databases">
        <title>Complete genome sequence of Defluviimonas alba cai42t isolated from an oilfield in Xinjiang.</title>
        <authorList>
            <person name="Geng S."/>
            <person name="Pan X."/>
            <person name="Wu X."/>
        </authorList>
    </citation>
    <scope>NUCLEOTIDE SEQUENCE [LARGE SCALE GENOMIC DNA]</scope>
    <source>
        <strain evidence="2">cai42</strain>
    </source>
</reference>
<dbReference type="EMBL" id="CP012661">
    <property type="protein sequence ID" value="AMY67778.1"/>
    <property type="molecule type" value="Genomic_DNA"/>
</dbReference>
<organism evidence="1 2">
    <name type="scientific">Frigidibacter mobilis</name>
    <dbReference type="NCBI Taxonomy" id="1335048"/>
    <lineage>
        <taxon>Bacteria</taxon>
        <taxon>Pseudomonadati</taxon>
        <taxon>Pseudomonadota</taxon>
        <taxon>Alphaproteobacteria</taxon>
        <taxon>Rhodobacterales</taxon>
        <taxon>Paracoccaceae</taxon>
        <taxon>Frigidibacter</taxon>
    </lineage>
</organism>
<protein>
    <submittedName>
        <fullName evidence="1">Uncharacterized protein</fullName>
    </submittedName>
</protein>
<keyword evidence="2" id="KW-1185">Reference proteome</keyword>
<sequence>MRYAVALLTRIGLGSPGPDEDVFETRLAQMIATERPRLRLRQGPRPSLFRSRARRLAA</sequence>
<evidence type="ECO:0000313" key="2">
    <source>
        <dbReference type="Proteomes" id="UP000076128"/>
    </source>
</evidence>
<accession>A0A159Z1A6</accession>
<dbReference type="AlphaFoldDB" id="A0A159Z1A6"/>
<gene>
    <name evidence="1" type="ORF">AKL17_0518</name>
</gene>
<name>A0A159Z1A6_9RHOB</name>
<dbReference type="Proteomes" id="UP000076128">
    <property type="component" value="Chromosome"/>
</dbReference>
<proteinExistence type="predicted"/>
<dbReference type="KEGG" id="daa:AKL17_0518"/>
<evidence type="ECO:0000313" key="1">
    <source>
        <dbReference type="EMBL" id="AMY67778.1"/>
    </source>
</evidence>